<sequence>MKASLIQLEIKEGEPHEELIERVFGLIDGCRGSDMIVLPELWHIGILSYRTIRNFAEDKEGPLMSRLSDKARELGAFIHCGSFVHKEGDKMFNTSILFDRKGTDVAEYRKIHLFSCYGREADFFTHGTKPAVADTEFGKLGLAVCYDIRFPELFRMMTFGMGAEMFIVPAAWPYPRATAFKMLNRVRAMENSAYLLSCNLIGPYRHLSMVGESGIIDPWGEMVTEAIPEEGTVKGEVFSETVRQTRREFPVFDDVRLIDSVFK</sequence>
<dbReference type="PANTHER" id="PTHR23088">
    <property type="entry name" value="NITRILASE-RELATED"/>
    <property type="match status" value="1"/>
</dbReference>
<dbReference type="InterPro" id="IPR036526">
    <property type="entry name" value="C-N_Hydrolase_sf"/>
</dbReference>
<name>A0A645EQD3_9ZZZZ</name>
<dbReference type="Gene3D" id="3.60.110.10">
    <property type="entry name" value="Carbon-nitrogen hydrolase"/>
    <property type="match status" value="1"/>
</dbReference>
<dbReference type="SUPFAM" id="SSF56317">
    <property type="entry name" value="Carbon-nitrogen hydrolase"/>
    <property type="match status" value="1"/>
</dbReference>
<comment type="caution">
    <text evidence="2">The sequence shown here is derived from an EMBL/GenBank/DDBJ whole genome shotgun (WGS) entry which is preliminary data.</text>
</comment>
<evidence type="ECO:0000259" key="1">
    <source>
        <dbReference type="PROSITE" id="PS50263"/>
    </source>
</evidence>
<reference evidence="2" key="1">
    <citation type="submission" date="2019-08" db="EMBL/GenBank/DDBJ databases">
        <authorList>
            <person name="Kucharzyk K."/>
            <person name="Murdoch R.W."/>
            <person name="Higgins S."/>
            <person name="Loffler F."/>
        </authorList>
    </citation>
    <scope>NUCLEOTIDE SEQUENCE</scope>
</reference>
<gene>
    <name evidence="2" type="ORF">SDC9_150888</name>
</gene>
<evidence type="ECO:0000313" key="2">
    <source>
        <dbReference type="EMBL" id="MPN03656.1"/>
    </source>
</evidence>
<dbReference type="AlphaFoldDB" id="A0A645EQD3"/>
<dbReference type="PANTHER" id="PTHR23088:SF27">
    <property type="entry name" value="DEAMINATED GLUTATHIONE AMIDASE"/>
    <property type="match status" value="1"/>
</dbReference>
<accession>A0A645EQD3</accession>
<dbReference type="GO" id="GO:0106008">
    <property type="term" value="F:2-oxoglutaramate amidase activity"/>
    <property type="evidence" value="ECO:0007669"/>
    <property type="project" value="UniProtKB-EC"/>
</dbReference>
<dbReference type="EC" id="3.5.1.111" evidence="2"/>
<proteinExistence type="predicted"/>
<dbReference type="InterPro" id="IPR003010">
    <property type="entry name" value="C-N_Hydrolase"/>
</dbReference>
<organism evidence="2">
    <name type="scientific">bioreactor metagenome</name>
    <dbReference type="NCBI Taxonomy" id="1076179"/>
    <lineage>
        <taxon>unclassified sequences</taxon>
        <taxon>metagenomes</taxon>
        <taxon>ecological metagenomes</taxon>
    </lineage>
</organism>
<keyword evidence="2" id="KW-0378">Hydrolase</keyword>
<dbReference type="EMBL" id="VSSQ01049587">
    <property type="protein sequence ID" value="MPN03656.1"/>
    <property type="molecule type" value="Genomic_DNA"/>
</dbReference>
<dbReference type="Pfam" id="PF00795">
    <property type="entry name" value="CN_hydrolase"/>
    <property type="match status" value="1"/>
</dbReference>
<protein>
    <submittedName>
        <fullName evidence="2">2-oxoglutaramate amidase</fullName>
        <ecNumber evidence="2">3.5.1.111</ecNumber>
    </submittedName>
</protein>
<feature type="domain" description="CN hydrolase" evidence="1">
    <location>
        <begin position="1"/>
        <end position="239"/>
    </location>
</feature>
<dbReference type="PROSITE" id="PS50263">
    <property type="entry name" value="CN_HYDROLASE"/>
    <property type="match status" value="1"/>
</dbReference>